<sequence length="20" mass="2172">MNEADILNAKILIVDDAEAN</sequence>
<comment type="caution">
    <text evidence="1">The sequence shown here is derived from an EMBL/GenBank/DDBJ whole genome shotgun (WGS) entry which is preliminary data.</text>
</comment>
<protein>
    <submittedName>
        <fullName evidence="1">Two-component system response regulator</fullName>
    </submittedName>
</protein>
<evidence type="ECO:0000313" key="1">
    <source>
        <dbReference type="EMBL" id="HBA09884.1"/>
    </source>
</evidence>
<dbReference type="EMBL" id="DNAA01000240">
    <property type="protein sequence ID" value="HBA09884.1"/>
    <property type="molecule type" value="Genomic_DNA"/>
</dbReference>
<proteinExistence type="predicted"/>
<dbReference type="AlphaFoldDB" id="A0A351RCW3"/>
<evidence type="ECO:0000313" key="2">
    <source>
        <dbReference type="Proteomes" id="UP000264313"/>
    </source>
</evidence>
<accession>A0A351RCW3</accession>
<dbReference type="Proteomes" id="UP000264313">
    <property type="component" value="Unassembled WGS sequence"/>
</dbReference>
<feature type="non-terminal residue" evidence="1">
    <location>
        <position position="20"/>
    </location>
</feature>
<name>A0A351RCW3_9PROT</name>
<organism evidence="1 2">
    <name type="scientific">Methylotenera mobilis</name>
    <dbReference type="NCBI Taxonomy" id="359408"/>
    <lineage>
        <taxon>Bacteria</taxon>
        <taxon>Pseudomonadati</taxon>
        <taxon>Pseudomonadota</taxon>
        <taxon>Betaproteobacteria</taxon>
        <taxon>Nitrosomonadales</taxon>
        <taxon>Methylophilaceae</taxon>
        <taxon>Methylotenera</taxon>
    </lineage>
</organism>
<reference evidence="1 2" key="1">
    <citation type="journal article" date="2018" name="Nat. Biotechnol.">
        <title>A standardized bacterial taxonomy based on genome phylogeny substantially revises the tree of life.</title>
        <authorList>
            <person name="Parks D.H."/>
            <person name="Chuvochina M."/>
            <person name="Waite D.W."/>
            <person name="Rinke C."/>
            <person name="Skarshewski A."/>
            <person name="Chaumeil P.A."/>
            <person name="Hugenholtz P."/>
        </authorList>
    </citation>
    <scope>NUCLEOTIDE SEQUENCE [LARGE SCALE GENOMIC DNA]</scope>
    <source>
        <strain evidence="1">UBA9958</strain>
    </source>
</reference>
<gene>
    <name evidence="1" type="ORF">DCW48_10355</name>
</gene>